<evidence type="ECO:0000259" key="1">
    <source>
        <dbReference type="Pfam" id="PF13401"/>
    </source>
</evidence>
<evidence type="ECO:0000313" key="3">
    <source>
        <dbReference type="Proteomes" id="UP001597063"/>
    </source>
</evidence>
<dbReference type="PANTHER" id="PTHR47691">
    <property type="entry name" value="REGULATOR-RELATED"/>
    <property type="match status" value="1"/>
</dbReference>
<accession>A0ABW2Y0D3</accession>
<dbReference type="PRINTS" id="PR00364">
    <property type="entry name" value="DISEASERSIST"/>
</dbReference>
<dbReference type="EMBL" id="JBHTGP010000035">
    <property type="protein sequence ID" value="MFD0692004.1"/>
    <property type="molecule type" value="Genomic_DNA"/>
</dbReference>
<organism evidence="2 3">
    <name type="scientific">Actinomadura fibrosa</name>
    <dbReference type="NCBI Taxonomy" id="111802"/>
    <lineage>
        <taxon>Bacteria</taxon>
        <taxon>Bacillati</taxon>
        <taxon>Actinomycetota</taxon>
        <taxon>Actinomycetes</taxon>
        <taxon>Streptosporangiales</taxon>
        <taxon>Thermomonosporaceae</taxon>
        <taxon>Actinomadura</taxon>
    </lineage>
</organism>
<feature type="domain" description="ORC1/DEAH AAA+ ATPase" evidence="1">
    <location>
        <begin position="20"/>
        <end position="110"/>
    </location>
</feature>
<dbReference type="InterPro" id="IPR027417">
    <property type="entry name" value="P-loop_NTPase"/>
</dbReference>
<dbReference type="Proteomes" id="UP001597063">
    <property type="component" value="Unassembled WGS sequence"/>
</dbReference>
<comment type="caution">
    <text evidence="2">The sequence shown here is derived from an EMBL/GenBank/DDBJ whole genome shotgun (WGS) entry which is preliminary data.</text>
</comment>
<keyword evidence="2" id="KW-0067">ATP-binding</keyword>
<proteinExistence type="predicted"/>
<evidence type="ECO:0000313" key="2">
    <source>
        <dbReference type="EMBL" id="MFD0692004.1"/>
    </source>
</evidence>
<dbReference type="Pfam" id="PF13401">
    <property type="entry name" value="AAA_22"/>
    <property type="match status" value="1"/>
</dbReference>
<dbReference type="GO" id="GO:0005524">
    <property type="term" value="F:ATP binding"/>
    <property type="evidence" value="ECO:0007669"/>
    <property type="project" value="UniProtKB-KW"/>
</dbReference>
<reference evidence="3" key="1">
    <citation type="journal article" date="2019" name="Int. J. Syst. Evol. Microbiol.">
        <title>The Global Catalogue of Microorganisms (GCM) 10K type strain sequencing project: providing services to taxonomists for standard genome sequencing and annotation.</title>
        <authorList>
            <consortium name="The Broad Institute Genomics Platform"/>
            <consortium name="The Broad Institute Genome Sequencing Center for Infectious Disease"/>
            <person name="Wu L."/>
            <person name="Ma J."/>
        </authorList>
    </citation>
    <scope>NUCLEOTIDE SEQUENCE [LARGE SCALE GENOMIC DNA]</scope>
    <source>
        <strain evidence="3">JCM 9371</strain>
    </source>
</reference>
<keyword evidence="3" id="KW-1185">Reference proteome</keyword>
<name>A0ABW2Y0D3_9ACTN</name>
<dbReference type="PANTHER" id="PTHR47691:SF3">
    <property type="entry name" value="HTH-TYPE TRANSCRIPTIONAL REGULATOR RV0890C-RELATED"/>
    <property type="match status" value="1"/>
</dbReference>
<dbReference type="InterPro" id="IPR049945">
    <property type="entry name" value="AAA_22"/>
</dbReference>
<dbReference type="Gene3D" id="3.40.50.300">
    <property type="entry name" value="P-loop containing nucleotide triphosphate hydrolases"/>
    <property type="match status" value="1"/>
</dbReference>
<gene>
    <name evidence="2" type="ORF">ACFQZM_46480</name>
</gene>
<dbReference type="InterPro" id="IPR011990">
    <property type="entry name" value="TPR-like_helical_dom_sf"/>
</dbReference>
<dbReference type="SUPFAM" id="SSF52540">
    <property type="entry name" value="P-loop containing nucleoside triphosphate hydrolases"/>
    <property type="match status" value="1"/>
</dbReference>
<dbReference type="Gene3D" id="1.25.40.10">
    <property type="entry name" value="Tetratricopeptide repeat domain"/>
    <property type="match status" value="1"/>
</dbReference>
<sequence>MSSFVGRRHELAEIGRSLENARLLTVTGVGGVGKTRTALRAADRARDRFPDGVWLTELSGLEDGGLVCHVVAQALGLQDQTARPAVDVLVDYLAARRLLLVLDNCEHVLDACALLAEVLLGAAPGLRVIATSRQPLDVAGEKVLVVPPLPLPDEPERPCDSVELFVERAVAADAGFALGAGNREAVERLCRRLDGIPLAIELAAVWVPVLPVERIVERLDERFALLADDDAGTGLPRHGALRTAIGWSHELCRPAERLLWGRLSVFAGTFDADTAAAVCADDRLAAGEIPGLLDRLAEKSVLSGGPAGYRLLDTLREYGAQWLEAAGERDALQRRHLDHHLALAERCEAAWCGPDQVEWWGRMQRAHPDLRAALEAGLAEPAGLAESRLRDAGLRLAGGLYYFWVPAGLISEGRHYLDRALDGPDGPASVKALWACARIAATQGDLVAAEALTERYRARVGDGDVLAAGHIGYLTGAIAMLRGDHRRALDLLEESAELHRRGGDEGTGLMFVLLVHGMVHSMRGEFDRSVKVLEECQGLCDRHGERWVRSFVDCMLGLAELGRGDVAAAVRHGRESLRFKTVLSDSLGLALALDVLAAAAAAGGDGVRGARLLGFAEHVWRTFGLPQFGSPDFAARRVRCERTARAMLGDAAYEAALREGRELAIDHGIDYALGTADPPPPSRPPLPPP</sequence>
<dbReference type="SUPFAM" id="SSF48452">
    <property type="entry name" value="TPR-like"/>
    <property type="match status" value="1"/>
</dbReference>
<keyword evidence="2" id="KW-0547">Nucleotide-binding</keyword>
<protein>
    <submittedName>
        <fullName evidence="2">ATP-binding protein</fullName>
    </submittedName>
</protein>
<dbReference type="RefSeq" id="WP_131759906.1">
    <property type="nucleotide sequence ID" value="NZ_CAACUY010000094.1"/>
</dbReference>